<feature type="compositionally biased region" description="Pro residues" evidence="1">
    <location>
        <begin position="936"/>
        <end position="945"/>
    </location>
</feature>
<evidence type="ECO:0000313" key="2">
    <source>
        <dbReference type="EMBL" id="CAE6505232.1"/>
    </source>
</evidence>
<feature type="compositionally biased region" description="Polar residues" evidence="1">
    <location>
        <begin position="902"/>
        <end position="914"/>
    </location>
</feature>
<evidence type="ECO:0000313" key="3">
    <source>
        <dbReference type="Proteomes" id="UP000663831"/>
    </source>
</evidence>
<dbReference type="Proteomes" id="UP000663831">
    <property type="component" value="Unassembled WGS sequence"/>
</dbReference>
<feature type="region of interest" description="Disordered" evidence="1">
    <location>
        <begin position="309"/>
        <end position="375"/>
    </location>
</feature>
<name>A0A8H3D5N1_9AGAM</name>
<feature type="compositionally biased region" description="Acidic residues" evidence="1">
    <location>
        <begin position="230"/>
        <end position="244"/>
    </location>
</feature>
<protein>
    <submittedName>
        <fullName evidence="2">Uncharacterized protein</fullName>
    </submittedName>
</protein>
<feature type="compositionally biased region" description="Basic residues" evidence="1">
    <location>
        <begin position="314"/>
        <end position="323"/>
    </location>
</feature>
<reference evidence="2" key="1">
    <citation type="submission" date="2021-01" db="EMBL/GenBank/DDBJ databases">
        <authorList>
            <person name="Kaushik A."/>
        </authorList>
    </citation>
    <scope>NUCLEOTIDE SEQUENCE</scope>
    <source>
        <strain evidence="2">AG3-1AP</strain>
    </source>
</reference>
<feature type="region of interest" description="Disordered" evidence="1">
    <location>
        <begin position="102"/>
        <end position="296"/>
    </location>
</feature>
<feature type="compositionally biased region" description="Basic residues" evidence="1">
    <location>
        <begin position="354"/>
        <end position="374"/>
    </location>
</feature>
<gene>
    <name evidence="2" type="ORF">RDB_LOCUS124028</name>
</gene>
<proteinExistence type="predicted"/>
<feature type="compositionally biased region" description="Low complexity" evidence="1">
    <location>
        <begin position="876"/>
        <end position="894"/>
    </location>
</feature>
<comment type="caution">
    <text evidence="2">The sequence shown here is derived from an EMBL/GenBank/DDBJ whole genome shotgun (WGS) entry which is preliminary data.</text>
</comment>
<accession>A0A8H3D5N1</accession>
<feature type="compositionally biased region" description="Acidic residues" evidence="1">
    <location>
        <begin position="139"/>
        <end position="148"/>
    </location>
</feature>
<dbReference type="AlphaFoldDB" id="A0A8H3D5N1"/>
<feature type="region of interest" description="Disordered" evidence="1">
    <location>
        <begin position="867"/>
        <end position="971"/>
    </location>
</feature>
<dbReference type="OrthoDB" id="3260743at2759"/>
<dbReference type="EMBL" id="CAJMWV010004852">
    <property type="protein sequence ID" value="CAE6505232.1"/>
    <property type="molecule type" value="Genomic_DNA"/>
</dbReference>
<organism evidence="2 3">
    <name type="scientific">Rhizoctonia solani</name>
    <dbReference type="NCBI Taxonomy" id="456999"/>
    <lineage>
        <taxon>Eukaryota</taxon>
        <taxon>Fungi</taxon>
        <taxon>Dikarya</taxon>
        <taxon>Basidiomycota</taxon>
        <taxon>Agaricomycotina</taxon>
        <taxon>Agaricomycetes</taxon>
        <taxon>Cantharellales</taxon>
        <taxon>Ceratobasidiaceae</taxon>
        <taxon>Rhizoctonia</taxon>
    </lineage>
</organism>
<evidence type="ECO:0000256" key="1">
    <source>
        <dbReference type="SAM" id="MobiDB-lite"/>
    </source>
</evidence>
<sequence length="971" mass="105837">MSVVLFGSVYRLSASQRPSSFHHRRSPSLRLNIPGPTPVPAYLFSLATRSGVKYPNPLNRRPSELELAEQFFPPTVVFEPLDPPSPRMRPSDNAITVELPRLNPFGEAPSRNRSGGQSGGHSGGRQPAARSSRRYQSDEHDEFEDEEYDARRTNVTQLPNVNPFGREEPSRGNRQGGQSGARQSVRRQARVRSDDDEEDGGIVNLPHVNPFAAGGNRNPPRIIEPVYPPDEPEPEEEDFEEEEMYSPPPVPRSARTLDNSRPSLRTSNLDRPQANGRQRAANSRNQRPSAGPQEDDRLVISWVDEALASPPRSPAHRHGHHHSSASSESESYFALPPQRPRSVRSASPGNGHPNSHHGDHRPHHHHGHHSHHDRPCHQCNHLVIPPWQPPFPMPPADWSGYGGPRSPYSPAPPYPYPRPLYANIPDLPSLLDQVRVPYPPVPVAPVAFLRTLRPLAGTGAESPTLTVPAAPVAAPITLEEWKSQLMILATKPEPFLTQLKQQEFDPAQVDRVFRKLTDVVQVRFGERRGNEIVNRVHVVPRGRLAMGTVIVNKPKIDVDLVIPSDFILRRWNTTASETDDLRPETIADALELNPVSINRGEITSAKLNWVFQAIWEQLNGSADGSIFPGGRDEAERYLPKNWCTRYKENVTNRNRLALKALDVLQVNIFVKVSLSLYGQDIIVGVDQSSAFINDRYQLIKTPRIPGVPLSEPTLSPNLRTAILILCWSQRVFGIIKGSSPIRASHFHLALTSLRKHEPSDSIFSDGEAFSLPLVLKAIIKILTFLGNAYKYQPPIIGAGHPFPLSSCTLVDTLRLQASSIPLAPPATVLFCLAATLGPFFMIEKLLQGASGALGSALDVASKAGGSGLGGGGTESNAANAEGPGEAGGPTTEGALPAATPTEDIQPSAQPENETSSSNSNSNAAPVAEGSTRGNRPPGPTKPTSPNPKAQDSSGPARLSSGGDPRKLALKK</sequence>
<feature type="compositionally biased region" description="Polar residues" evidence="1">
    <location>
        <begin position="256"/>
        <end position="270"/>
    </location>
</feature>